<keyword evidence="1" id="KW-0812">Transmembrane</keyword>
<keyword evidence="1" id="KW-1133">Transmembrane helix</keyword>
<dbReference type="PANTHER" id="PTHR34292">
    <property type="entry name" value="OUTER SPORE WALL PROTEIN LDS1"/>
    <property type="match status" value="1"/>
</dbReference>
<evidence type="ECO:0000256" key="1">
    <source>
        <dbReference type="SAM" id="Phobius"/>
    </source>
</evidence>
<accession>A0A1E4TT61</accession>
<feature type="transmembrane region" description="Helical" evidence="1">
    <location>
        <begin position="165"/>
        <end position="185"/>
    </location>
</feature>
<organism evidence="2 3">
    <name type="scientific">Pachysolen tannophilus NRRL Y-2460</name>
    <dbReference type="NCBI Taxonomy" id="669874"/>
    <lineage>
        <taxon>Eukaryota</taxon>
        <taxon>Fungi</taxon>
        <taxon>Dikarya</taxon>
        <taxon>Ascomycota</taxon>
        <taxon>Saccharomycotina</taxon>
        <taxon>Pichiomycetes</taxon>
        <taxon>Pachysolenaceae</taxon>
        <taxon>Pachysolen</taxon>
    </lineage>
</organism>
<dbReference type="InterPro" id="IPR052786">
    <property type="entry name" value="Spore_wall_assembly"/>
</dbReference>
<sequence length="210" mass="24127">MSFDALGNFPFNVPCENMAVCPTSLYTSLLLVLQESTSITNSLSELFLFPTPSKKLFDMILFSQGYSRFLIQGKLNNYDKVGIVLKIKNALFIIPRKIIYPTWIIPILVVFLLNMIPLIGPILVIVVRASTIGPKYHQRYFTLKYHRDERQKKKMEHIQFRRGQYIGYGIVAASLEALPILGFFFKFTNFIGASLWCCDMLKHEKEAKST</sequence>
<dbReference type="Proteomes" id="UP000094236">
    <property type="component" value="Unassembled WGS sequence"/>
</dbReference>
<protein>
    <recommendedName>
        <fullName evidence="4">Outer spore wall protein RRT8</fullName>
    </recommendedName>
</protein>
<evidence type="ECO:0008006" key="4">
    <source>
        <dbReference type="Google" id="ProtNLM"/>
    </source>
</evidence>
<name>A0A1E4TT61_PACTA</name>
<evidence type="ECO:0000313" key="3">
    <source>
        <dbReference type="Proteomes" id="UP000094236"/>
    </source>
</evidence>
<dbReference type="GO" id="GO:0005619">
    <property type="term" value="C:ascospore wall"/>
    <property type="evidence" value="ECO:0007669"/>
    <property type="project" value="TreeGrafter"/>
</dbReference>
<dbReference type="EMBL" id="KV454015">
    <property type="protein sequence ID" value="ODV94927.1"/>
    <property type="molecule type" value="Genomic_DNA"/>
</dbReference>
<dbReference type="GO" id="GO:0005628">
    <property type="term" value="C:prospore membrane"/>
    <property type="evidence" value="ECO:0007669"/>
    <property type="project" value="TreeGrafter"/>
</dbReference>
<dbReference type="STRING" id="669874.A0A1E4TT61"/>
<gene>
    <name evidence="2" type="ORF">PACTADRAFT_17603</name>
</gene>
<feature type="transmembrane region" description="Helical" evidence="1">
    <location>
        <begin position="103"/>
        <end position="127"/>
    </location>
</feature>
<dbReference type="PANTHER" id="PTHR34292:SF2">
    <property type="entry name" value="OUTER SPORE WALL PROTEIN LDS1"/>
    <property type="match status" value="1"/>
</dbReference>
<dbReference type="GO" id="GO:0005811">
    <property type="term" value="C:lipid droplet"/>
    <property type="evidence" value="ECO:0007669"/>
    <property type="project" value="TreeGrafter"/>
</dbReference>
<reference evidence="3" key="1">
    <citation type="submission" date="2016-05" db="EMBL/GenBank/DDBJ databases">
        <title>Comparative genomics of biotechnologically important yeasts.</title>
        <authorList>
            <consortium name="DOE Joint Genome Institute"/>
            <person name="Riley R."/>
            <person name="Haridas S."/>
            <person name="Wolfe K.H."/>
            <person name="Lopes M.R."/>
            <person name="Hittinger C.T."/>
            <person name="Goker M."/>
            <person name="Salamov A."/>
            <person name="Wisecaver J."/>
            <person name="Long T.M."/>
            <person name="Aerts A.L."/>
            <person name="Barry K."/>
            <person name="Choi C."/>
            <person name="Clum A."/>
            <person name="Coughlan A.Y."/>
            <person name="Deshpande S."/>
            <person name="Douglass A.P."/>
            <person name="Hanson S.J."/>
            <person name="Klenk H.-P."/>
            <person name="Labutti K."/>
            <person name="Lapidus A."/>
            <person name="Lindquist E."/>
            <person name="Lipzen A."/>
            <person name="Meier-Kolthoff J.P."/>
            <person name="Ohm R.A."/>
            <person name="Otillar R.P."/>
            <person name="Pangilinan J."/>
            <person name="Peng Y."/>
            <person name="Rokas A."/>
            <person name="Rosa C.A."/>
            <person name="Scheuner C."/>
            <person name="Sibirny A.A."/>
            <person name="Slot J.C."/>
            <person name="Stielow J.B."/>
            <person name="Sun H."/>
            <person name="Kurtzman C.P."/>
            <person name="Blackwell M."/>
            <person name="Grigoriev I.V."/>
            <person name="Jeffries T.W."/>
        </authorList>
    </citation>
    <scope>NUCLEOTIDE SEQUENCE [LARGE SCALE GENOMIC DNA]</scope>
    <source>
        <strain evidence="3">NRRL Y-2460</strain>
    </source>
</reference>
<dbReference type="OrthoDB" id="10012223at2759"/>
<proteinExistence type="predicted"/>
<keyword evidence="1" id="KW-0472">Membrane</keyword>
<evidence type="ECO:0000313" key="2">
    <source>
        <dbReference type="EMBL" id="ODV94927.1"/>
    </source>
</evidence>
<keyword evidence="3" id="KW-1185">Reference proteome</keyword>
<dbReference type="AlphaFoldDB" id="A0A1E4TT61"/>